<dbReference type="OrthoDB" id="6818750at2759"/>
<feature type="region of interest" description="Disordered" evidence="1">
    <location>
        <begin position="50"/>
        <end position="147"/>
    </location>
</feature>
<dbReference type="KEGG" id="nlo:107216856"/>
<accession>A0A6J0B3J1</accession>
<reference evidence="3" key="1">
    <citation type="submission" date="2025-08" db="UniProtKB">
        <authorList>
            <consortium name="RefSeq"/>
        </authorList>
    </citation>
    <scope>IDENTIFICATION</scope>
    <source>
        <tissue evidence="3">Thorax and Abdomen</tissue>
    </source>
</reference>
<proteinExistence type="predicted"/>
<feature type="compositionally biased region" description="Basic and acidic residues" evidence="1">
    <location>
        <begin position="50"/>
        <end position="68"/>
    </location>
</feature>
<dbReference type="GeneID" id="107216856"/>
<evidence type="ECO:0000313" key="3">
    <source>
        <dbReference type="RefSeq" id="XP_015509659.1"/>
    </source>
</evidence>
<evidence type="ECO:0000256" key="1">
    <source>
        <dbReference type="SAM" id="MobiDB-lite"/>
    </source>
</evidence>
<evidence type="ECO:0000313" key="2">
    <source>
        <dbReference type="Proteomes" id="UP000829291"/>
    </source>
</evidence>
<sequence length="147" mass="16155">MLAASMCREVHFTVLPPSLVSTVPRCLFGQPNAKDTVDLLQEALEMERAKFSRRWGVDPRSSEDKENKCGAAKSKPRTGNKSPRKRSTPYSRQTNIHDFWRSRKAYDSSSKKIVSTSSSSSSSSSDEVAKQTSNNAEISGCTSTSSS</sequence>
<dbReference type="Gene3D" id="4.10.365.10">
    <property type="entry name" value="p27"/>
    <property type="match status" value="1"/>
</dbReference>
<feature type="compositionally biased region" description="Low complexity" evidence="1">
    <location>
        <begin position="111"/>
        <end position="125"/>
    </location>
</feature>
<dbReference type="RefSeq" id="XP_015509659.1">
    <property type="nucleotide sequence ID" value="XM_015654173.2"/>
</dbReference>
<keyword evidence="2" id="KW-1185">Reference proteome</keyword>
<dbReference type="InterPro" id="IPR044898">
    <property type="entry name" value="CDI_dom_sf"/>
</dbReference>
<dbReference type="AlphaFoldDB" id="A0A6J0B3J1"/>
<feature type="compositionally biased region" description="Polar residues" evidence="1">
    <location>
        <begin position="130"/>
        <end position="147"/>
    </location>
</feature>
<protein>
    <submittedName>
        <fullName evidence="3">Uncharacterized protein LOC107216856</fullName>
    </submittedName>
</protein>
<name>A0A6J0B3J1_NEOLC</name>
<dbReference type="Proteomes" id="UP000829291">
    <property type="component" value="Chromosome 4"/>
</dbReference>
<gene>
    <name evidence="3" type="primary">LOC107216856</name>
</gene>
<feature type="compositionally biased region" description="Basic and acidic residues" evidence="1">
    <location>
        <begin position="98"/>
        <end position="110"/>
    </location>
</feature>
<organism evidence="3">
    <name type="scientific">Neodiprion lecontei</name>
    <name type="common">Redheaded pine sawfly</name>
    <dbReference type="NCBI Taxonomy" id="441921"/>
    <lineage>
        <taxon>Eukaryota</taxon>
        <taxon>Metazoa</taxon>
        <taxon>Ecdysozoa</taxon>
        <taxon>Arthropoda</taxon>
        <taxon>Hexapoda</taxon>
        <taxon>Insecta</taxon>
        <taxon>Pterygota</taxon>
        <taxon>Neoptera</taxon>
        <taxon>Endopterygota</taxon>
        <taxon>Hymenoptera</taxon>
        <taxon>Tenthredinoidea</taxon>
        <taxon>Diprionidae</taxon>
        <taxon>Diprioninae</taxon>
        <taxon>Neodiprion</taxon>
    </lineage>
</organism>
<dbReference type="InParanoid" id="A0A6J0B3J1"/>
<feature type="compositionally biased region" description="Basic residues" evidence="1">
    <location>
        <begin position="74"/>
        <end position="87"/>
    </location>
</feature>